<dbReference type="Proteomes" id="UP000612055">
    <property type="component" value="Unassembled WGS sequence"/>
</dbReference>
<keyword evidence="4" id="KW-1185">Reference proteome</keyword>
<reference evidence="3" key="1">
    <citation type="journal article" date="2020" name="bioRxiv">
        <title>Comparative genomics of Chlamydomonas.</title>
        <authorList>
            <person name="Craig R.J."/>
            <person name="Hasan A.R."/>
            <person name="Ness R.W."/>
            <person name="Keightley P.D."/>
        </authorList>
    </citation>
    <scope>NUCLEOTIDE SEQUENCE</scope>
    <source>
        <strain evidence="3">CCAP 11/70</strain>
    </source>
</reference>
<feature type="compositionally biased region" description="Basic and acidic residues" evidence="1">
    <location>
        <begin position="64"/>
        <end position="79"/>
    </location>
</feature>
<dbReference type="EMBL" id="JAEHOE010000041">
    <property type="protein sequence ID" value="KAG2492962.1"/>
    <property type="molecule type" value="Genomic_DNA"/>
</dbReference>
<dbReference type="InterPro" id="IPR018961">
    <property type="entry name" value="DnaJ_homolog_subfam-C_membr-28"/>
</dbReference>
<dbReference type="OrthoDB" id="547796at2759"/>
<evidence type="ECO:0000259" key="2">
    <source>
        <dbReference type="Pfam" id="PF09350"/>
    </source>
</evidence>
<sequence>MLLVCSSSGNLRAVTLAARLSALCPGAWEGAGHGPSSSSPVSLPTAARPFSAAPGRSDGGGGGGRDRSFRQELEEEVRVARAQKAASDYRRRKDAAGPAPAGPPAQGGGTSGGASSGSGESLIRAKAQEELEDLSGWEPVTYGESGMEAIVERRIRESIAQGQLDGLKGRGQPLEALGPRHDHQFYKVDPLMAALGRSMGAQAIKPRSIELRDELSSAVKAFEDALAREARKRLQALAAASRTGAASPEAVASKLAEELASADLKGAAYAFEEASRVRSQYNGAVLVDKETYGASWPLEQVRRAEYAAECLRVARDVVAEAMAAEAGKGG</sequence>
<gene>
    <name evidence="3" type="ORF">HYH03_008869</name>
</gene>
<organism evidence="3 4">
    <name type="scientific">Edaphochlamys debaryana</name>
    <dbReference type="NCBI Taxonomy" id="47281"/>
    <lineage>
        <taxon>Eukaryota</taxon>
        <taxon>Viridiplantae</taxon>
        <taxon>Chlorophyta</taxon>
        <taxon>core chlorophytes</taxon>
        <taxon>Chlorophyceae</taxon>
        <taxon>CS clade</taxon>
        <taxon>Chlamydomonadales</taxon>
        <taxon>Chlamydomonadales incertae sedis</taxon>
        <taxon>Edaphochlamys</taxon>
    </lineage>
</organism>
<accession>A0A835XXK8</accession>
<dbReference type="Pfam" id="PF09350">
    <property type="entry name" value="DJC28_CD"/>
    <property type="match status" value="1"/>
</dbReference>
<evidence type="ECO:0000313" key="3">
    <source>
        <dbReference type="EMBL" id="KAG2492962.1"/>
    </source>
</evidence>
<name>A0A835XXK8_9CHLO</name>
<protein>
    <recommendedName>
        <fullName evidence="2">DnaJ homologue subfamily C member 28 conserved domain-containing protein</fullName>
    </recommendedName>
</protein>
<dbReference type="AlphaFoldDB" id="A0A835XXK8"/>
<comment type="caution">
    <text evidence="3">The sequence shown here is derived from an EMBL/GenBank/DDBJ whole genome shotgun (WGS) entry which is preliminary data.</text>
</comment>
<feature type="compositionally biased region" description="Gly residues" evidence="1">
    <location>
        <begin position="105"/>
        <end position="116"/>
    </location>
</feature>
<evidence type="ECO:0000313" key="4">
    <source>
        <dbReference type="Proteomes" id="UP000612055"/>
    </source>
</evidence>
<proteinExistence type="predicted"/>
<evidence type="ECO:0000256" key="1">
    <source>
        <dbReference type="SAM" id="MobiDB-lite"/>
    </source>
</evidence>
<feature type="region of interest" description="Disordered" evidence="1">
    <location>
        <begin position="30"/>
        <end position="120"/>
    </location>
</feature>
<feature type="domain" description="DnaJ homologue subfamily C member 28 conserved" evidence="2">
    <location>
        <begin position="150"/>
        <end position="222"/>
    </location>
</feature>